<evidence type="ECO:0000256" key="1">
    <source>
        <dbReference type="ARBA" id="ARBA00004555"/>
    </source>
</evidence>
<accession>A0A3A6QDN6</accession>
<comment type="subcellular location">
    <subcellularLocation>
        <location evidence="1">Golgi apparatus</location>
    </subcellularLocation>
</comment>
<dbReference type="GO" id="GO:0005829">
    <property type="term" value="C:cytosol"/>
    <property type="evidence" value="ECO:0007669"/>
    <property type="project" value="TreeGrafter"/>
</dbReference>
<dbReference type="PANTHER" id="PTHR31682:SF44">
    <property type="entry name" value="UDP-ARABINOPYRANOSE MUTASE 3"/>
    <property type="match status" value="1"/>
</dbReference>
<evidence type="ECO:0000313" key="4">
    <source>
        <dbReference type="Proteomes" id="UP000281564"/>
    </source>
</evidence>
<protein>
    <submittedName>
        <fullName evidence="3">Alpha-1 4-glucan-protein synthase</fullName>
    </submittedName>
</protein>
<dbReference type="Pfam" id="PF03214">
    <property type="entry name" value="RGP"/>
    <property type="match status" value="1"/>
</dbReference>
<keyword evidence="4" id="KW-1185">Reference proteome</keyword>
<evidence type="ECO:0000313" key="3">
    <source>
        <dbReference type="EMBL" id="RJX51470.1"/>
    </source>
</evidence>
<dbReference type="EMBL" id="QMDW01000002">
    <property type="protein sequence ID" value="RJX51470.1"/>
    <property type="molecule type" value="Genomic_DNA"/>
</dbReference>
<dbReference type="GO" id="GO:0033356">
    <property type="term" value="P:UDP-L-arabinose metabolic process"/>
    <property type="evidence" value="ECO:0007669"/>
    <property type="project" value="TreeGrafter"/>
</dbReference>
<proteinExistence type="predicted"/>
<dbReference type="OrthoDB" id="296676at2157"/>
<organism evidence="3 4">
    <name type="scientific">Halonotius pteroides</name>
    <dbReference type="NCBI Taxonomy" id="268735"/>
    <lineage>
        <taxon>Archaea</taxon>
        <taxon>Methanobacteriati</taxon>
        <taxon>Methanobacteriota</taxon>
        <taxon>Stenosarchaea group</taxon>
        <taxon>Halobacteria</taxon>
        <taxon>Halobacteriales</taxon>
        <taxon>Haloferacaceae</taxon>
        <taxon>Halonotius</taxon>
    </lineage>
</organism>
<dbReference type="AlphaFoldDB" id="A0A3A6QDN6"/>
<gene>
    <name evidence="3" type="ORF">DP106_01900</name>
</gene>
<dbReference type="GO" id="GO:0052691">
    <property type="term" value="F:UDP-arabinopyranose mutase activity"/>
    <property type="evidence" value="ECO:0007669"/>
    <property type="project" value="TreeGrafter"/>
</dbReference>
<evidence type="ECO:0000256" key="2">
    <source>
        <dbReference type="ARBA" id="ARBA00023034"/>
    </source>
</evidence>
<name>A0A3A6QDN6_9EURY</name>
<dbReference type="InterPro" id="IPR037595">
    <property type="entry name" value="RGP_fam"/>
</dbReference>
<dbReference type="Proteomes" id="UP000281564">
    <property type="component" value="Unassembled WGS sequence"/>
</dbReference>
<keyword evidence="2" id="KW-0333">Golgi apparatus</keyword>
<dbReference type="PANTHER" id="PTHR31682">
    <property type="entry name" value="UDP-ARABINOSE MUTASE"/>
    <property type="match status" value="1"/>
</dbReference>
<reference evidence="3 4" key="1">
    <citation type="submission" date="2018-06" db="EMBL/GenBank/DDBJ databases">
        <title>Halonotius sp. F13-13 a new haloarchaeeon isolated from a solar saltern from Isla Cristina, Huelva, Spain.</title>
        <authorList>
            <person name="Duran-Viseras A."/>
            <person name="Sanchez-Porro C."/>
            <person name="Ventosa A."/>
        </authorList>
    </citation>
    <scope>NUCLEOTIDE SEQUENCE [LARGE SCALE GENOMIC DNA]</scope>
    <source>
        <strain evidence="3 4">CECT 7525</strain>
    </source>
</reference>
<dbReference type="RefSeq" id="WP_120082956.1">
    <property type="nucleotide sequence ID" value="NZ_QMDW01000002.1"/>
</dbReference>
<sequence>MSRDICVIVPTIREYECMRSYFENARKHGFDLSRLDVILVTEDFCDTDEMEAMLAAEDDVAGEVFDGTRREEWYEAHDVSEYSHIVPAASHAETSFGLLYMWAGDYDYGFFIDDDTLPHDEWDFFGAHMDNLAFEGEIETVSSDEQWVNVLYQNADEHDLYPRGYPYSAMHESVETEQAHADNIVASQGLWTNVPDLDAVRILMDGDLQGQAQTRTTKDDYDGDFVAAEGNYLTVCSMNLAFRREVIPAFYQLPMDENEWDVGRFDDIWSGVFLKRACDILGTQIYNGEPLCEHNKAARSTFDDLNNEVPGLELNEHLWEIVDSVEPEIPRAARTAQPSEDDVGEEAAAAVDQSDDAFGADPEAYAAVFEAMADELEDGDWEAYNNGEFFNYVGEFMGDWLDCLDALAETPPTPNQ</sequence>
<comment type="caution">
    <text evidence="3">The sequence shown here is derived from an EMBL/GenBank/DDBJ whole genome shotgun (WGS) entry which is preliminary data.</text>
</comment>